<evidence type="ECO:0008006" key="4">
    <source>
        <dbReference type="Google" id="ProtNLM"/>
    </source>
</evidence>
<dbReference type="Pfam" id="PF09982">
    <property type="entry name" value="LpxR"/>
    <property type="match status" value="1"/>
</dbReference>
<protein>
    <recommendedName>
        <fullName evidence="4">Lipid A deacylase LpxR family protein</fullName>
    </recommendedName>
</protein>
<accession>A0A1H3XQ82</accession>
<reference evidence="2 3" key="1">
    <citation type="submission" date="2016-10" db="EMBL/GenBank/DDBJ databases">
        <authorList>
            <person name="de Groot N.N."/>
        </authorList>
    </citation>
    <scope>NUCLEOTIDE SEQUENCE [LARGE SCALE GENOMIC DNA]</scope>
    <source>
        <strain evidence="2 3">DSM 19033</strain>
    </source>
</reference>
<gene>
    <name evidence="2" type="ORF">SAMN05443550_101688</name>
</gene>
<name>A0A1H3XQ82_9SPHI</name>
<evidence type="ECO:0000313" key="2">
    <source>
        <dbReference type="EMBL" id="SEA01390.1"/>
    </source>
</evidence>
<dbReference type="AlphaFoldDB" id="A0A1H3XQ82"/>
<dbReference type="STRING" id="425514.SAMN05443550_101688"/>
<evidence type="ECO:0000313" key="3">
    <source>
        <dbReference type="Proteomes" id="UP000198850"/>
    </source>
</evidence>
<dbReference type="Proteomes" id="UP000198850">
    <property type="component" value="Unassembled WGS sequence"/>
</dbReference>
<keyword evidence="3" id="KW-1185">Reference proteome</keyword>
<feature type="chain" id="PRO_5011564366" description="Lipid A deacylase LpxR family protein" evidence="1">
    <location>
        <begin position="22"/>
        <end position="318"/>
    </location>
</feature>
<organism evidence="2 3">
    <name type="scientific">Pedobacter hartonius</name>
    <dbReference type="NCBI Taxonomy" id="425514"/>
    <lineage>
        <taxon>Bacteria</taxon>
        <taxon>Pseudomonadati</taxon>
        <taxon>Bacteroidota</taxon>
        <taxon>Sphingobacteriia</taxon>
        <taxon>Sphingobacteriales</taxon>
        <taxon>Sphingobacteriaceae</taxon>
        <taxon>Pedobacter</taxon>
    </lineage>
</organism>
<feature type="signal peptide" evidence="1">
    <location>
        <begin position="1"/>
        <end position="21"/>
    </location>
</feature>
<dbReference type="RefSeq" id="WP_090555114.1">
    <property type="nucleotide sequence ID" value="NZ_FNRA01000001.1"/>
</dbReference>
<evidence type="ECO:0000256" key="1">
    <source>
        <dbReference type="SAM" id="SignalP"/>
    </source>
</evidence>
<dbReference type="Gene3D" id="2.40.128.140">
    <property type="entry name" value="Outer membrane protein"/>
    <property type="match status" value="1"/>
</dbReference>
<dbReference type="InterPro" id="IPR018707">
    <property type="entry name" value="LpxR"/>
</dbReference>
<keyword evidence="1" id="KW-0732">Signal</keyword>
<sequence>MKYTGYSFLLFLLLLSTLANAQTYKNELGLRSDNDSYLGQGSDRYYTNGLFFNFRHALDQQKLPQNLEKKTYEISLGQKMFNPYSGYAPDPATQDRPFAGYLYVEGAMNWFYSNESIIKASAQIGTTGKNSLGEAGQKLLHRAIGFYDIEGWDYQIKNELALNLSGQYSKLLTRIADNAVEFSFEGYANLGTTLTGAGAGLLFRTGSLNQLFNSAYTNSVIGNHAKTKALVKREIFFYAKPQLNFVGYDATIQGSLFNNNSPVTFGREPLVFAQQLGVDYSSQRFTFDFSVLFKTREIKSTARAHQWGSIGLYYRFDK</sequence>
<dbReference type="InterPro" id="IPR037107">
    <property type="entry name" value="Put_OMP_sf"/>
</dbReference>
<proteinExistence type="predicted"/>
<dbReference type="EMBL" id="FNRA01000001">
    <property type="protein sequence ID" value="SEA01390.1"/>
    <property type="molecule type" value="Genomic_DNA"/>
</dbReference>
<dbReference type="OrthoDB" id="622552at2"/>